<dbReference type="EMBL" id="JAWQEG010005047">
    <property type="protein sequence ID" value="KAK3859349.1"/>
    <property type="molecule type" value="Genomic_DNA"/>
</dbReference>
<proteinExistence type="predicted"/>
<accession>A0AAE1EQ32</accession>
<keyword evidence="3" id="KW-1185">Reference proteome</keyword>
<dbReference type="Proteomes" id="UP001286313">
    <property type="component" value="Unassembled WGS sequence"/>
</dbReference>
<name>A0AAE1EQ32_PETCI</name>
<feature type="region of interest" description="Disordered" evidence="1">
    <location>
        <begin position="1"/>
        <end position="25"/>
    </location>
</feature>
<evidence type="ECO:0000256" key="1">
    <source>
        <dbReference type="SAM" id="MobiDB-lite"/>
    </source>
</evidence>
<protein>
    <submittedName>
        <fullName evidence="2">Uncharacterized protein</fullName>
    </submittedName>
</protein>
<dbReference type="AlphaFoldDB" id="A0AAE1EQ32"/>
<reference evidence="2" key="1">
    <citation type="submission" date="2023-10" db="EMBL/GenBank/DDBJ databases">
        <title>Genome assemblies of two species of porcelain crab, Petrolisthes cinctipes and Petrolisthes manimaculis (Anomura: Porcellanidae).</title>
        <authorList>
            <person name="Angst P."/>
        </authorList>
    </citation>
    <scope>NUCLEOTIDE SEQUENCE</scope>
    <source>
        <strain evidence="2">PB745_01</strain>
        <tissue evidence="2">Gill</tissue>
    </source>
</reference>
<comment type="caution">
    <text evidence="2">The sequence shown here is derived from an EMBL/GenBank/DDBJ whole genome shotgun (WGS) entry which is preliminary data.</text>
</comment>
<evidence type="ECO:0000313" key="2">
    <source>
        <dbReference type="EMBL" id="KAK3859349.1"/>
    </source>
</evidence>
<sequence length="100" mass="11403">MGKRWNGEEVEWDRGGMGRGGMGKRCNGVEVEWGRGGMGKRWNGKEMEWERGGMGKKWSGKEVEWVIFGLETRPFSITQSPFSSRFHWHTTAAAFTLHPA</sequence>
<evidence type="ECO:0000313" key="3">
    <source>
        <dbReference type="Proteomes" id="UP001286313"/>
    </source>
</evidence>
<organism evidence="2 3">
    <name type="scientific">Petrolisthes cinctipes</name>
    <name type="common">Flat porcelain crab</name>
    <dbReference type="NCBI Taxonomy" id="88211"/>
    <lineage>
        <taxon>Eukaryota</taxon>
        <taxon>Metazoa</taxon>
        <taxon>Ecdysozoa</taxon>
        <taxon>Arthropoda</taxon>
        <taxon>Crustacea</taxon>
        <taxon>Multicrustacea</taxon>
        <taxon>Malacostraca</taxon>
        <taxon>Eumalacostraca</taxon>
        <taxon>Eucarida</taxon>
        <taxon>Decapoda</taxon>
        <taxon>Pleocyemata</taxon>
        <taxon>Anomura</taxon>
        <taxon>Galatheoidea</taxon>
        <taxon>Porcellanidae</taxon>
        <taxon>Petrolisthes</taxon>
    </lineage>
</organism>
<gene>
    <name evidence="2" type="ORF">Pcinc_034531</name>
</gene>